<sequence length="104" mass="11695">AAQARNNCRRVRDGRFFFFLISATAKMEMKMEECEVIDLYELHYSDLSSSTKVDSIMEALGANGPGLLAVTGIPNSSNLRSYLLPLARNLSLLDRLTRNRILKD</sequence>
<gene>
    <name evidence="1" type="ORF">KIW84_061645</name>
</gene>
<evidence type="ECO:0000313" key="1">
    <source>
        <dbReference type="EMBL" id="KAI5395125.1"/>
    </source>
</evidence>
<evidence type="ECO:0000313" key="2">
    <source>
        <dbReference type="Proteomes" id="UP001058974"/>
    </source>
</evidence>
<keyword evidence="2" id="KW-1185">Reference proteome</keyword>
<dbReference type="Proteomes" id="UP001058974">
    <property type="component" value="Chromosome 6"/>
</dbReference>
<proteinExistence type="predicted"/>
<dbReference type="PANTHER" id="PTHR48253">
    <property type="match status" value="1"/>
</dbReference>
<protein>
    <submittedName>
        <fullName evidence="1">Uncharacterized protein</fullName>
    </submittedName>
</protein>
<organism evidence="1 2">
    <name type="scientific">Pisum sativum</name>
    <name type="common">Garden pea</name>
    <name type="synonym">Lathyrus oleraceus</name>
    <dbReference type="NCBI Taxonomy" id="3888"/>
    <lineage>
        <taxon>Eukaryota</taxon>
        <taxon>Viridiplantae</taxon>
        <taxon>Streptophyta</taxon>
        <taxon>Embryophyta</taxon>
        <taxon>Tracheophyta</taxon>
        <taxon>Spermatophyta</taxon>
        <taxon>Magnoliopsida</taxon>
        <taxon>eudicotyledons</taxon>
        <taxon>Gunneridae</taxon>
        <taxon>Pentapetalae</taxon>
        <taxon>rosids</taxon>
        <taxon>fabids</taxon>
        <taxon>Fabales</taxon>
        <taxon>Fabaceae</taxon>
        <taxon>Papilionoideae</taxon>
        <taxon>50 kb inversion clade</taxon>
        <taxon>NPAAA clade</taxon>
        <taxon>Hologalegina</taxon>
        <taxon>IRL clade</taxon>
        <taxon>Fabeae</taxon>
        <taxon>Lathyrus</taxon>
    </lineage>
</organism>
<name>A0A9D4W691_PEA</name>
<dbReference type="PANTHER" id="PTHR48253:SF2">
    <property type="entry name" value="ISOPENICILLIN N SYNTHASE-LIKE FE(2+) 2OG DIOXYGENASE DOMAIN-CONTAINING PROTEIN"/>
    <property type="match status" value="1"/>
</dbReference>
<comment type="caution">
    <text evidence="1">The sequence shown here is derived from an EMBL/GenBank/DDBJ whole genome shotgun (WGS) entry which is preliminary data.</text>
</comment>
<dbReference type="EMBL" id="JAMSHJ010000006">
    <property type="protein sequence ID" value="KAI5395125.1"/>
    <property type="molecule type" value="Genomic_DNA"/>
</dbReference>
<dbReference type="AlphaFoldDB" id="A0A9D4W691"/>
<dbReference type="Gramene" id="Psat06G0164500-T4">
    <property type="protein sequence ID" value="KAI5395125.1"/>
    <property type="gene ID" value="KIW84_061645"/>
</dbReference>
<reference evidence="1 2" key="1">
    <citation type="journal article" date="2022" name="Nat. Genet.">
        <title>Improved pea reference genome and pan-genome highlight genomic features and evolutionary characteristics.</title>
        <authorList>
            <person name="Yang T."/>
            <person name="Liu R."/>
            <person name="Luo Y."/>
            <person name="Hu S."/>
            <person name="Wang D."/>
            <person name="Wang C."/>
            <person name="Pandey M.K."/>
            <person name="Ge S."/>
            <person name="Xu Q."/>
            <person name="Li N."/>
            <person name="Li G."/>
            <person name="Huang Y."/>
            <person name="Saxena R.K."/>
            <person name="Ji Y."/>
            <person name="Li M."/>
            <person name="Yan X."/>
            <person name="He Y."/>
            <person name="Liu Y."/>
            <person name="Wang X."/>
            <person name="Xiang C."/>
            <person name="Varshney R.K."/>
            <person name="Ding H."/>
            <person name="Gao S."/>
            <person name="Zong X."/>
        </authorList>
    </citation>
    <scope>NUCLEOTIDE SEQUENCE [LARGE SCALE GENOMIC DNA]</scope>
    <source>
        <strain evidence="1 2">cv. Zhongwan 6</strain>
    </source>
</reference>
<feature type="non-terminal residue" evidence="1">
    <location>
        <position position="104"/>
    </location>
</feature>
<accession>A0A9D4W691</accession>